<dbReference type="AlphaFoldDB" id="A0A6C0HSS4"/>
<organism evidence="1">
    <name type="scientific">viral metagenome</name>
    <dbReference type="NCBI Taxonomy" id="1070528"/>
    <lineage>
        <taxon>unclassified sequences</taxon>
        <taxon>metagenomes</taxon>
        <taxon>organismal metagenomes</taxon>
    </lineage>
</organism>
<name>A0A6C0HSS4_9ZZZZ</name>
<sequence>MSFTTSIDISSEELDIIGTLSTCPLPKAK</sequence>
<dbReference type="EMBL" id="MN740004">
    <property type="protein sequence ID" value="QHT82943.1"/>
    <property type="molecule type" value="Genomic_DNA"/>
</dbReference>
<reference evidence="1" key="1">
    <citation type="journal article" date="2020" name="Nature">
        <title>Giant virus diversity and host interactions through global metagenomics.</title>
        <authorList>
            <person name="Schulz F."/>
            <person name="Roux S."/>
            <person name="Paez-Espino D."/>
            <person name="Jungbluth S."/>
            <person name="Walsh D.A."/>
            <person name="Denef V.J."/>
            <person name="McMahon K.D."/>
            <person name="Konstantinidis K.T."/>
            <person name="Eloe-Fadrosh E.A."/>
            <person name="Kyrpides N.C."/>
            <person name="Woyke T."/>
        </authorList>
    </citation>
    <scope>NUCLEOTIDE SEQUENCE</scope>
    <source>
        <strain evidence="1">GVMAG-M-3300023184-165</strain>
    </source>
</reference>
<accession>A0A6C0HSS4</accession>
<proteinExistence type="predicted"/>
<evidence type="ECO:0000313" key="1">
    <source>
        <dbReference type="EMBL" id="QHT82943.1"/>
    </source>
</evidence>
<protein>
    <submittedName>
        <fullName evidence="1">Uncharacterized protein</fullName>
    </submittedName>
</protein>